<accession>A0A561CB42</accession>
<reference evidence="1 2" key="1">
    <citation type="submission" date="2019-06" db="EMBL/GenBank/DDBJ databases">
        <title>Sorghum-associated microbial communities from plants grown in Nebraska, USA.</title>
        <authorList>
            <person name="Schachtman D."/>
        </authorList>
    </citation>
    <scope>NUCLEOTIDE SEQUENCE [LARGE SCALE GENOMIC DNA]</scope>
    <source>
        <strain evidence="1 2">2482</strain>
    </source>
</reference>
<protein>
    <submittedName>
        <fullName evidence="1">Spo0E like sporulation regulatory protein</fullName>
    </submittedName>
</protein>
<dbReference type="InterPro" id="IPR037208">
    <property type="entry name" value="Spo0E-like_sf"/>
</dbReference>
<proteinExistence type="predicted"/>
<organism evidence="1 2">
    <name type="scientific">Neobacillus bataviensis</name>
    <dbReference type="NCBI Taxonomy" id="220685"/>
    <lineage>
        <taxon>Bacteria</taxon>
        <taxon>Bacillati</taxon>
        <taxon>Bacillota</taxon>
        <taxon>Bacilli</taxon>
        <taxon>Bacillales</taxon>
        <taxon>Bacillaceae</taxon>
        <taxon>Neobacillus</taxon>
    </lineage>
</organism>
<comment type="caution">
    <text evidence="1">The sequence shown here is derived from an EMBL/GenBank/DDBJ whole genome shotgun (WGS) entry which is preliminary data.</text>
</comment>
<dbReference type="InterPro" id="IPR036638">
    <property type="entry name" value="HLH_DNA-bd_sf"/>
</dbReference>
<evidence type="ECO:0000313" key="1">
    <source>
        <dbReference type="EMBL" id="TWD88294.1"/>
    </source>
</evidence>
<name>A0A561CB42_9BACI</name>
<keyword evidence="2" id="KW-1185">Reference proteome</keyword>
<dbReference type="RefSeq" id="WP_144568718.1">
    <property type="nucleotide sequence ID" value="NZ_VIVN01000029.1"/>
</dbReference>
<dbReference type="Pfam" id="PF09388">
    <property type="entry name" value="SpoOE-like"/>
    <property type="match status" value="1"/>
</dbReference>
<dbReference type="Gene3D" id="4.10.280.10">
    <property type="entry name" value="Helix-loop-helix DNA-binding domain"/>
    <property type="match status" value="1"/>
</dbReference>
<sequence>MILKNAIELSKRINSYRQGLVELKRNKGPSDPDVIKLSKQLDRDIVMLHIIMCELRSLKQGYLYNGYPNIDEPVSTIHDRITKKDFIQL</sequence>
<dbReference type="EMBL" id="VIVN01000029">
    <property type="protein sequence ID" value="TWD88294.1"/>
    <property type="molecule type" value="Genomic_DNA"/>
</dbReference>
<dbReference type="GO" id="GO:0043937">
    <property type="term" value="P:regulation of sporulation"/>
    <property type="evidence" value="ECO:0007669"/>
    <property type="project" value="InterPro"/>
</dbReference>
<dbReference type="AlphaFoldDB" id="A0A561CB42"/>
<dbReference type="Proteomes" id="UP000319671">
    <property type="component" value="Unassembled WGS sequence"/>
</dbReference>
<dbReference type="GO" id="GO:0046983">
    <property type="term" value="F:protein dimerization activity"/>
    <property type="evidence" value="ECO:0007669"/>
    <property type="project" value="InterPro"/>
</dbReference>
<dbReference type="InterPro" id="IPR018540">
    <property type="entry name" value="Spo0E-like"/>
</dbReference>
<dbReference type="SUPFAM" id="SSF140500">
    <property type="entry name" value="BAS1536-like"/>
    <property type="match status" value="1"/>
</dbReference>
<evidence type="ECO:0000313" key="2">
    <source>
        <dbReference type="Proteomes" id="UP000319671"/>
    </source>
</evidence>
<gene>
    <name evidence="1" type="ORF">FB550_12926</name>
</gene>